<gene>
    <name evidence="2" type="ORF">PIB30_024533</name>
</gene>
<accession>A0ABU6Q9E9</accession>
<evidence type="ECO:0000256" key="1">
    <source>
        <dbReference type="SAM" id="MobiDB-lite"/>
    </source>
</evidence>
<evidence type="ECO:0000313" key="2">
    <source>
        <dbReference type="EMBL" id="MED6108504.1"/>
    </source>
</evidence>
<organism evidence="2 3">
    <name type="scientific">Stylosanthes scabra</name>
    <dbReference type="NCBI Taxonomy" id="79078"/>
    <lineage>
        <taxon>Eukaryota</taxon>
        <taxon>Viridiplantae</taxon>
        <taxon>Streptophyta</taxon>
        <taxon>Embryophyta</taxon>
        <taxon>Tracheophyta</taxon>
        <taxon>Spermatophyta</taxon>
        <taxon>Magnoliopsida</taxon>
        <taxon>eudicotyledons</taxon>
        <taxon>Gunneridae</taxon>
        <taxon>Pentapetalae</taxon>
        <taxon>rosids</taxon>
        <taxon>fabids</taxon>
        <taxon>Fabales</taxon>
        <taxon>Fabaceae</taxon>
        <taxon>Papilionoideae</taxon>
        <taxon>50 kb inversion clade</taxon>
        <taxon>dalbergioids sensu lato</taxon>
        <taxon>Dalbergieae</taxon>
        <taxon>Pterocarpus clade</taxon>
        <taxon>Stylosanthes</taxon>
    </lineage>
</organism>
<dbReference type="Proteomes" id="UP001341840">
    <property type="component" value="Unassembled WGS sequence"/>
</dbReference>
<keyword evidence="3" id="KW-1185">Reference proteome</keyword>
<feature type="compositionally biased region" description="Low complexity" evidence="1">
    <location>
        <begin position="36"/>
        <end position="47"/>
    </location>
</feature>
<reference evidence="2 3" key="1">
    <citation type="journal article" date="2023" name="Plants (Basel)">
        <title>Bridging the Gap: Combining Genomics and Transcriptomics Approaches to Understand Stylosanthes scabra, an Orphan Legume from the Brazilian Caatinga.</title>
        <authorList>
            <person name="Ferreira-Neto J.R.C."/>
            <person name="da Silva M.D."/>
            <person name="Binneck E."/>
            <person name="de Melo N.F."/>
            <person name="da Silva R.H."/>
            <person name="de Melo A.L.T.M."/>
            <person name="Pandolfi V."/>
            <person name="Bustamante F.O."/>
            <person name="Brasileiro-Vidal A.C."/>
            <person name="Benko-Iseppon A.M."/>
        </authorList>
    </citation>
    <scope>NUCLEOTIDE SEQUENCE [LARGE SCALE GENOMIC DNA]</scope>
    <source>
        <tissue evidence="2">Leaves</tissue>
    </source>
</reference>
<proteinExistence type="predicted"/>
<sequence length="240" mass="26923">MMTLLTSFPSSRECIMNVLSERVEYNRDRLPQSACSGSGRRNPSRSGVTPTVKNETLPDLVSPQRYRLRQEDDIVLIRSWHNHFSSIHLLELFVVFADIGDSGSSGVGVNTQSSGGVGTNIRRLMVNLNMPHDGSFEDSNPGLDVPTEGILEEEIESHERSLVGDPMTHPYRVNPTVSDDEEVEDKVMHEDAEAVEDDEMDEDVSEETNFFIHGQPSLTQPAITERYDHPGHFTSLRLEQ</sequence>
<evidence type="ECO:0000313" key="3">
    <source>
        <dbReference type="Proteomes" id="UP001341840"/>
    </source>
</evidence>
<comment type="caution">
    <text evidence="2">The sequence shown here is derived from an EMBL/GenBank/DDBJ whole genome shotgun (WGS) entry which is preliminary data.</text>
</comment>
<name>A0ABU6Q9E9_9FABA</name>
<protein>
    <submittedName>
        <fullName evidence="2">Uncharacterized protein</fullName>
    </submittedName>
</protein>
<dbReference type="EMBL" id="JASCZI010000088">
    <property type="protein sequence ID" value="MED6108504.1"/>
    <property type="molecule type" value="Genomic_DNA"/>
</dbReference>
<feature type="region of interest" description="Disordered" evidence="1">
    <location>
        <begin position="30"/>
        <end position="57"/>
    </location>
</feature>